<comment type="caution">
    <text evidence="11">The sequence shown here is derived from an EMBL/GenBank/DDBJ whole genome shotgun (WGS) entry which is preliminary data.</text>
</comment>
<sequence length="448" mass="46302">MTSNPLKLGLTVCWIATSALQYGFHIAALNSSASSIICDASRAPTERHAALGRPSCVDMSDAAFGTVTSAYTVGGLVGSLGAGGMLERWGKKGTAVRSAALVVLGASAVSFGSSLLVLVLGRILIGVSCGIATVLVPLYLSSVAPPSIAGGIGILTQISINVGIFAAQGFSIPLSTPGTGNWRFVSLISIAVAAAQILTSPLVPESRAKDASSARGYEEIADEGRTPLAADDEAPAPRRKDDDPDQSLSVSEILRSPDPAVRKALWTLVAVMLFQQFSGINAVMYYSTKILTAVNPGSAKMVSLYVTLVNLVMTFPAVSLIDRLGRRTLLLFSLASMSASTAVLGWAINTDHFTLASAGIIAFVVSFALGLGPVPFVLVGELPPKQASSATASIAVAVNWLSNLVVGVGFLPLRDWLAGPSGDRSGSVFWVFTALTALGVVVVGRLVR</sequence>
<feature type="transmembrane region" description="Helical" evidence="9">
    <location>
        <begin position="328"/>
        <end position="348"/>
    </location>
</feature>
<dbReference type="InterPro" id="IPR003663">
    <property type="entry name" value="Sugar/inositol_transpt"/>
</dbReference>
<dbReference type="Gene3D" id="1.20.1250.20">
    <property type="entry name" value="MFS general substrate transporter like domains"/>
    <property type="match status" value="1"/>
</dbReference>
<dbReference type="InterPro" id="IPR020846">
    <property type="entry name" value="MFS_dom"/>
</dbReference>
<comment type="similarity">
    <text evidence="2">Belongs to the major facilitator superfamily. Sugar transporter (TC 2.A.1.1) family.</text>
</comment>
<evidence type="ECO:0000256" key="8">
    <source>
        <dbReference type="SAM" id="MobiDB-lite"/>
    </source>
</evidence>
<comment type="catalytic activity">
    <reaction evidence="7">
        <text>myo-inositol(out) + H(+)(out) = myo-inositol(in) + H(+)(in)</text>
        <dbReference type="Rhea" id="RHEA:60364"/>
        <dbReference type="ChEBI" id="CHEBI:15378"/>
        <dbReference type="ChEBI" id="CHEBI:17268"/>
    </reaction>
</comment>
<feature type="transmembrane region" description="Helical" evidence="9">
    <location>
        <begin position="428"/>
        <end position="447"/>
    </location>
</feature>
<evidence type="ECO:0000259" key="10">
    <source>
        <dbReference type="PROSITE" id="PS50850"/>
    </source>
</evidence>
<dbReference type="PANTHER" id="PTHR23503:SF8">
    <property type="entry name" value="FACILITATED GLUCOSE TRANSPORTER PROTEIN 1"/>
    <property type="match status" value="1"/>
</dbReference>
<feature type="transmembrane region" description="Helical" evidence="9">
    <location>
        <begin position="62"/>
        <end position="86"/>
    </location>
</feature>
<name>A0A5C5G7U2_9BASI</name>
<keyword evidence="5 9" id="KW-1133">Transmembrane helix</keyword>
<evidence type="ECO:0000256" key="4">
    <source>
        <dbReference type="ARBA" id="ARBA00022692"/>
    </source>
</evidence>
<feature type="transmembrane region" description="Helical" evidence="9">
    <location>
        <begin position="354"/>
        <end position="378"/>
    </location>
</feature>
<feature type="transmembrane region" description="Helical" evidence="9">
    <location>
        <begin position="184"/>
        <end position="203"/>
    </location>
</feature>
<feature type="compositionally biased region" description="Basic and acidic residues" evidence="8">
    <location>
        <begin position="214"/>
        <end position="225"/>
    </location>
</feature>
<dbReference type="OrthoDB" id="4540492at2759"/>
<keyword evidence="3" id="KW-0813">Transport</keyword>
<reference evidence="11 12" key="1">
    <citation type="submission" date="2019-03" db="EMBL/GenBank/DDBJ databases">
        <title>Rhodosporidium diobovatum UCD-FST 08-225 genome sequencing, assembly, and annotation.</title>
        <authorList>
            <person name="Fakankun I.U."/>
            <person name="Fristensky B."/>
            <person name="Levin D.B."/>
        </authorList>
    </citation>
    <scope>NUCLEOTIDE SEQUENCE [LARGE SCALE GENOMIC DNA]</scope>
    <source>
        <strain evidence="11 12">UCD-FST 08-225</strain>
    </source>
</reference>
<keyword evidence="12" id="KW-1185">Reference proteome</keyword>
<evidence type="ECO:0000256" key="6">
    <source>
        <dbReference type="ARBA" id="ARBA00023136"/>
    </source>
</evidence>
<evidence type="ECO:0000256" key="7">
    <source>
        <dbReference type="ARBA" id="ARBA00049119"/>
    </source>
</evidence>
<evidence type="ECO:0000256" key="3">
    <source>
        <dbReference type="ARBA" id="ARBA00022448"/>
    </source>
</evidence>
<gene>
    <name evidence="11" type="ORF">DMC30DRAFT_413196</name>
</gene>
<evidence type="ECO:0000256" key="5">
    <source>
        <dbReference type="ARBA" id="ARBA00022989"/>
    </source>
</evidence>
<dbReference type="Pfam" id="PF00083">
    <property type="entry name" value="Sugar_tr"/>
    <property type="match status" value="1"/>
</dbReference>
<feature type="transmembrane region" description="Helical" evidence="9">
    <location>
        <begin position="152"/>
        <end position="172"/>
    </location>
</feature>
<proteinExistence type="inferred from homology"/>
<keyword evidence="4 9" id="KW-0812">Transmembrane</keyword>
<feature type="transmembrane region" description="Helical" evidence="9">
    <location>
        <begin position="302"/>
        <end position="321"/>
    </location>
</feature>
<dbReference type="GO" id="GO:0016020">
    <property type="term" value="C:membrane"/>
    <property type="evidence" value="ECO:0007669"/>
    <property type="project" value="UniProtKB-SubCell"/>
</dbReference>
<protein>
    <submittedName>
        <fullName evidence="11">General substrate transporter</fullName>
    </submittedName>
</protein>
<evidence type="ECO:0000256" key="2">
    <source>
        <dbReference type="ARBA" id="ARBA00010992"/>
    </source>
</evidence>
<dbReference type="SUPFAM" id="SSF103473">
    <property type="entry name" value="MFS general substrate transporter"/>
    <property type="match status" value="1"/>
</dbReference>
<dbReference type="PANTHER" id="PTHR23503">
    <property type="entry name" value="SOLUTE CARRIER FAMILY 2"/>
    <property type="match status" value="1"/>
</dbReference>
<dbReference type="InterPro" id="IPR045263">
    <property type="entry name" value="GLUT"/>
</dbReference>
<evidence type="ECO:0000313" key="12">
    <source>
        <dbReference type="Proteomes" id="UP000311382"/>
    </source>
</evidence>
<dbReference type="PRINTS" id="PR00171">
    <property type="entry name" value="SUGRTRNSPORT"/>
</dbReference>
<keyword evidence="6 9" id="KW-0472">Membrane</keyword>
<feature type="transmembrane region" description="Helical" evidence="9">
    <location>
        <begin position="98"/>
        <end position="117"/>
    </location>
</feature>
<feature type="region of interest" description="Disordered" evidence="8">
    <location>
        <begin position="214"/>
        <end position="251"/>
    </location>
</feature>
<feature type="transmembrane region" description="Helical" evidence="9">
    <location>
        <begin position="390"/>
        <end position="413"/>
    </location>
</feature>
<accession>A0A5C5G7U2</accession>
<feature type="transmembrane region" description="Helical" evidence="9">
    <location>
        <begin position="123"/>
        <end position="140"/>
    </location>
</feature>
<feature type="transmembrane region" description="Helical" evidence="9">
    <location>
        <begin position="264"/>
        <end position="287"/>
    </location>
</feature>
<dbReference type="EMBL" id="SOZI01000002">
    <property type="protein sequence ID" value="TNY24589.1"/>
    <property type="molecule type" value="Genomic_DNA"/>
</dbReference>
<evidence type="ECO:0000313" key="11">
    <source>
        <dbReference type="EMBL" id="TNY24589.1"/>
    </source>
</evidence>
<dbReference type="AlphaFoldDB" id="A0A5C5G7U2"/>
<dbReference type="InterPro" id="IPR036259">
    <property type="entry name" value="MFS_trans_sf"/>
</dbReference>
<dbReference type="Proteomes" id="UP000311382">
    <property type="component" value="Unassembled WGS sequence"/>
</dbReference>
<dbReference type="PROSITE" id="PS50850">
    <property type="entry name" value="MFS"/>
    <property type="match status" value="1"/>
</dbReference>
<evidence type="ECO:0000256" key="9">
    <source>
        <dbReference type="SAM" id="Phobius"/>
    </source>
</evidence>
<organism evidence="11 12">
    <name type="scientific">Rhodotorula diobovata</name>
    <dbReference type="NCBI Taxonomy" id="5288"/>
    <lineage>
        <taxon>Eukaryota</taxon>
        <taxon>Fungi</taxon>
        <taxon>Dikarya</taxon>
        <taxon>Basidiomycota</taxon>
        <taxon>Pucciniomycotina</taxon>
        <taxon>Microbotryomycetes</taxon>
        <taxon>Sporidiobolales</taxon>
        <taxon>Sporidiobolaceae</taxon>
        <taxon>Rhodotorula</taxon>
    </lineage>
</organism>
<dbReference type="STRING" id="5288.A0A5C5G7U2"/>
<evidence type="ECO:0000256" key="1">
    <source>
        <dbReference type="ARBA" id="ARBA00004141"/>
    </source>
</evidence>
<feature type="domain" description="Major facilitator superfamily (MFS) profile" evidence="10">
    <location>
        <begin position="11"/>
        <end position="448"/>
    </location>
</feature>
<dbReference type="GO" id="GO:0015149">
    <property type="term" value="F:hexose transmembrane transporter activity"/>
    <property type="evidence" value="ECO:0007669"/>
    <property type="project" value="TreeGrafter"/>
</dbReference>
<comment type="subcellular location">
    <subcellularLocation>
        <location evidence="1">Membrane</location>
        <topology evidence="1">Multi-pass membrane protein</topology>
    </subcellularLocation>
</comment>
<dbReference type="InterPro" id="IPR005828">
    <property type="entry name" value="MFS_sugar_transport-like"/>
</dbReference>